<dbReference type="Pfam" id="PF01943">
    <property type="entry name" value="Polysacc_synt"/>
    <property type="match status" value="1"/>
</dbReference>
<feature type="transmembrane region" description="Helical" evidence="6">
    <location>
        <begin position="139"/>
        <end position="162"/>
    </location>
</feature>
<dbReference type="InterPro" id="IPR050833">
    <property type="entry name" value="Poly_Biosynth_Transport"/>
</dbReference>
<dbReference type="AlphaFoldDB" id="A0A942TRM7"/>
<comment type="subcellular location">
    <subcellularLocation>
        <location evidence="1">Cell membrane</location>
        <topology evidence="1">Multi-pass membrane protein</topology>
    </subcellularLocation>
</comment>
<sequence length="449" mass="49994">MDLEGKINKAKKIFKQDERTKRIALTAITSALSRVLSILVPLIIVRIAIERLGAETYGLWMTVTAFFSLFTFADLGLGSGLQTKLSRLHGSKDNREAQMLISSSLMVLTVVASVILLVFCLLFSEVNWIKVMNAESEQTITVVATVVLAVVLSKIANVPLGLVQRTQYGFQEGYISNIWNGASSILSLIIVYLLAQLSIAPIWIIWGSSFAPVFVAAVNHFAYFNIQHPEIKPRLLLFRRNEAFNILNIGFQFMILSILTTIGLSMDSYIIAQTSSLENVTPYSIGYRIAMVMGAATIMLSTPLWAANGEALSKKDFSWVRKTTKKMSRMSLGVTLLGSIIFLVFGSHLIDLWLNNNVKIPFLLMAGLLLMQIVQSFISPYFMVLNGAGIVKKQIILFSIYTPVSLCIKYYLSIQFGFLVVPWIGVILYTLLIALPTYILAKKVYTDIK</sequence>
<evidence type="ECO:0000256" key="5">
    <source>
        <dbReference type="ARBA" id="ARBA00023136"/>
    </source>
</evidence>
<evidence type="ECO:0000256" key="4">
    <source>
        <dbReference type="ARBA" id="ARBA00022989"/>
    </source>
</evidence>
<feature type="transmembrane region" description="Helical" evidence="6">
    <location>
        <begin position="285"/>
        <end position="307"/>
    </location>
</feature>
<feature type="transmembrane region" description="Helical" evidence="6">
    <location>
        <begin position="362"/>
        <end position="383"/>
    </location>
</feature>
<dbReference type="RefSeq" id="WP_213111156.1">
    <property type="nucleotide sequence ID" value="NZ_JAGYPJ010000001.1"/>
</dbReference>
<feature type="transmembrane region" description="Helical" evidence="6">
    <location>
        <begin position="99"/>
        <end position="124"/>
    </location>
</feature>
<evidence type="ECO:0000313" key="8">
    <source>
        <dbReference type="Proteomes" id="UP000682713"/>
    </source>
</evidence>
<dbReference type="GO" id="GO:0005886">
    <property type="term" value="C:plasma membrane"/>
    <property type="evidence" value="ECO:0007669"/>
    <property type="project" value="UniProtKB-SubCell"/>
</dbReference>
<dbReference type="PANTHER" id="PTHR30250:SF26">
    <property type="entry name" value="PSMA PROTEIN"/>
    <property type="match status" value="1"/>
</dbReference>
<evidence type="ECO:0000256" key="2">
    <source>
        <dbReference type="ARBA" id="ARBA00022475"/>
    </source>
</evidence>
<accession>A0A942TRM7</accession>
<gene>
    <name evidence="7" type="ORF">KHA93_13225</name>
</gene>
<name>A0A942TRM7_9BACI</name>
<feature type="transmembrane region" description="Helical" evidence="6">
    <location>
        <begin position="243"/>
        <end position="265"/>
    </location>
</feature>
<keyword evidence="3 6" id="KW-0812">Transmembrane</keyword>
<reference evidence="7 8" key="1">
    <citation type="submission" date="2021-05" db="EMBL/GenBank/DDBJ databases">
        <title>Novel Bacillus species.</title>
        <authorList>
            <person name="Liu G."/>
        </authorList>
    </citation>
    <scope>NUCLEOTIDE SEQUENCE [LARGE SCALE GENOMIC DNA]</scope>
    <source>
        <strain evidence="7 8">FJAT-49732</strain>
    </source>
</reference>
<evidence type="ECO:0000313" key="7">
    <source>
        <dbReference type="EMBL" id="MBS4200594.1"/>
    </source>
</evidence>
<proteinExistence type="predicted"/>
<feature type="transmembrane region" description="Helical" evidence="6">
    <location>
        <begin position="328"/>
        <end position="350"/>
    </location>
</feature>
<feature type="transmembrane region" description="Helical" evidence="6">
    <location>
        <begin position="23"/>
        <end position="45"/>
    </location>
</feature>
<dbReference type="EMBL" id="JAGYPJ010000001">
    <property type="protein sequence ID" value="MBS4200594.1"/>
    <property type="molecule type" value="Genomic_DNA"/>
</dbReference>
<keyword evidence="2" id="KW-1003">Cell membrane</keyword>
<evidence type="ECO:0000256" key="3">
    <source>
        <dbReference type="ARBA" id="ARBA00022692"/>
    </source>
</evidence>
<feature type="transmembrane region" description="Helical" evidence="6">
    <location>
        <begin position="418"/>
        <end position="441"/>
    </location>
</feature>
<feature type="transmembrane region" description="Helical" evidence="6">
    <location>
        <begin position="57"/>
        <end position="78"/>
    </location>
</feature>
<organism evidence="7 8">
    <name type="scientific">Lederbergia citrisecunda</name>
    <dbReference type="NCBI Taxonomy" id="2833583"/>
    <lineage>
        <taxon>Bacteria</taxon>
        <taxon>Bacillati</taxon>
        <taxon>Bacillota</taxon>
        <taxon>Bacilli</taxon>
        <taxon>Bacillales</taxon>
        <taxon>Bacillaceae</taxon>
        <taxon>Lederbergia</taxon>
    </lineage>
</organism>
<evidence type="ECO:0000256" key="1">
    <source>
        <dbReference type="ARBA" id="ARBA00004651"/>
    </source>
</evidence>
<keyword evidence="8" id="KW-1185">Reference proteome</keyword>
<dbReference type="InterPro" id="IPR002797">
    <property type="entry name" value="Polysacc_synth"/>
</dbReference>
<feature type="transmembrane region" description="Helical" evidence="6">
    <location>
        <begin position="174"/>
        <end position="195"/>
    </location>
</feature>
<comment type="caution">
    <text evidence="7">The sequence shown here is derived from an EMBL/GenBank/DDBJ whole genome shotgun (WGS) entry which is preliminary data.</text>
</comment>
<protein>
    <submittedName>
        <fullName evidence="7">MATE family efflux transporter</fullName>
    </submittedName>
</protein>
<dbReference type="Proteomes" id="UP000682713">
    <property type="component" value="Unassembled WGS sequence"/>
</dbReference>
<keyword evidence="5 6" id="KW-0472">Membrane</keyword>
<feature type="transmembrane region" description="Helical" evidence="6">
    <location>
        <begin position="201"/>
        <end position="222"/>
    </location>
</feature>
<evidence type="ECO:0000256" key="6">
    <source>
        <dbReference type="SAM" id="Phobius"/>
    </source>
</evidence>
<dbReference type="CDD" id="cd12082">
    <property type="entry name" value="MATE_like"/>
    <property type="match status" value="1"/>
</dbReference>
<feature type="transmembrane region" description="Helical" evidence="6">
    <location>
        <begin position="395"/>
        <end position="412"/>
    </location>
</feature>
<keyword evidence="4 6" id="KW-1133">Transmembrane helix</keyword>
<dbReference type="PANTHER" id="PTHR30250">
    <property type="entry name" value="PST FAMILY PREDICTED COLANIC ACID TRANSPORTER"/>
    <property type="match status" value="1"/>
</dbReference>